<dbReference type="PANTHER" id="PTHR43341:SF1">
    <property type="entry name" value="GENERAL AMINO-ACID PERMEASE GAP1"/>
    <property type="match status" value="1"/>
</dbReference>
<feature type="transmembrane region" description="Helical" evidence="7">
    <location>
        <begin position="380"/>
        <end position="400"/>
    </location>
</feature>
<dbReference type="PANTHER" id="PTHR43341">
    <property type="entry name" value="AMINO ACID PERMEASE"/>
    <property type="match status" value="1"/>
</dbReference>
<dbReference type="GO" id="GO:0016020">
    <property type="term" value="C:membrane"/>
    <property type="evidence" value="ECO:0007669"/>
    <property type="project" value="UniProtKB-SubCell"/>
</dbReference>
<evidence type="ECO:0000256" key="1">
    <source>
        <dbReference type="ARBA" id="ARBA00004141"/>
    </source>
</evidence>
<dbReference type="AlphaFoldDB" id="A0A1U7LRC9"/>
<evidence type="ECO:0000256" key="2">
    <source>
        <dbReference type="ARBA" id="ARBA00022448"/>
    </source>
</evidence>
<feature type="transmembrane region" description="Helical" evidence="7">
    <location>
        <begin position="309"/>
        <end position="334"/>
    </location>
</feature>
<evidence type="ECO:0000256" key="3">
    <source>
        <dbReference type="ARBA" id="ARBA00022692"/>
    </source>
</evidence>
<feature type="transmembrane region" description="Helical" evidence="7">
    <location>
        <begin position="33"/>
        <end position="51"/>
    </location>
</feature>
<protein>
    <submittedName>
        <fullName evidence="9">Putative amino-acid permease meu22</fullName>
    </submittedName>
</protein>
<dbReference type="InterPro" id="IPR050524">
    <property type="entry name" value="APC_YAT"/>
</dbReference>
<evidence type="ECO:0000313" key="9">
    <source>
        <dbReference type="EMBL" id="OLL25226.1"/>
    </source>
</evidence>
<comment type="caution">
    <text evidence="9">The sequence shown here is derived from an EMBL/GenBank/DDBJ whole genome shotgun (WGS) entry which is preliminary data.</text>
</comment>
<feature type="transmembrane region" description="Helical" evidence="7">
    <location>
        <begin position="177"/>
        <end position="195"/>
    </location>
</feature>
<feature type="transmembrane region" description="Helical" evidence="7">
    <location>
        <begin position="143"/>
        <end position="165"/>
    </location>
</feature>
<dbReference type="GO" id="GO:0015171">
    <property type="term" value="F:amino acid transmembrane transporter activity"/>
    <property type="evidence" value="ECO:0007669"/>
    <property type="project" value="TreeGrafter"/>
</dbReference>
<dbReference type="EMBL" id="LXFE01000467">
    <property type="protein sequence ID" value="OLL25226.1"/>
    <property type="molecule type" value="Genomic_DNA"/>
</dbReference>
<accession>A0A1U7LRC9</accession>
<keyword evidence="4" id="KW-0029">Amino-acid transport</keyword>
<feature type="transmembrane region" description="Helical" evidence="7">
    <location>
        <begin position="63"/>
        <end position="86"/>
    </location>
</feature>
<name>A0A1U7LRC9_NEOID</name>
<dbReference type="InterPro" id="IPR004841">
    <property type="entry name" value="AA-permease/SLC12A_dom"/>
</dbReference>
<dbReference type="STRING" id="1198029.A0A1U7LRC9"/>
<proteinExistence type="predicted"/>
<keyword evidence="10" id="KW-1185">Reference proteome</keyword>
<feature type="transmembrane region" description="Helical" evidence="7">
    <location>
        <begin position="460"/>
        <end position="479"/>
    </location>
</feature>
<evidence type="ECO:0000256" key="7">
    <source>
        <dbReference type="SAM" id="Phobius"/>
    </source>
</evidence>
<dbReference type="OrthoDB" id="3900342at2759"/>
<keyword evidence="2" id="KW-0813">Transport</keyword>
<evidence type="ECO:0000256" key="6">
    <source>
        <dbReference type="ARBA" id="ARBA00023136"/>
    </source>
</evidence>
<dbReference type="Gene3D" id="1.20.1740.10">
    <property type="entry name" value="Amino acid/polyamine transporter I"/>
    <property type="match status" value="1"/>
</dbReference>
<feature type="transmembrane region" description="Helical" evidence="7">
    <location>
        <begin position="355"/>
        <end position="374"/>
    </location>
</feature>
<dbReference type="PIRSF" id="PIRSF006060">
    <property type="entry name" value="AA_transporter"/>
    <property type="match status" value="1"/>
</dbReference>
<feature type="transmembrane region" description="Helical" evidence="7">
    <location>
        <begin position="420"/>
        <end position="440"/>
    </location>
</feature>
<feature type="transmembrane region" description="Helical" evidence="7">
    <location>
        <begin position="98"/>
        <end position="117"/>
    </location>
</feature>
<feature type="transmembrane region" description="Helical" evidence="7">
    <location>
        <begin position="215"/>
        <end position="236"/>
    </location>
</feature>
<feature type="domain" description="Amino acid permease/ SLC12A" evidence="8">
    <location>
        <begin position="32"/>
        <end position="484"/>
    </location>
</feature>
<keyword evidence="5 7" id="KW-1133">Transmembrane helix</keyword>
<dbReference type="FunFam" id="1.20.1740.10:FF:000001">
    <property type="entry name" value="Amino acid permease"/>
    <property type="match status" value="1"/>
</dbReference>
<reference evidence="9 10" key="1">
    <citation type="submission" date="2016-04" db="EMBL/GenBank/DDBJ databases">
        <title>Evolutionary innovation and constraint leading to complex multicellularity in the Ascomycota.</title>
        <authorList>
            <person name="Cisse O."/>
            <person name="Nguyen A."/>
            <person name="Hewitt D.A."/>
            <person name="Jedd G."/>
            <person name="Stajich J.E."/>
        </authorList>
    </citation>
    <scope>NUCLEOTIDE SEQUENCE [LARGE SCALE GENOMIC DNA]</scope>
    <source>
        <strain evidence="9 10">DAH-3</strain>
    </source>
</reference>
<evidence type="ECO:0000313" key="10">
    <source>
        <dbReference type="Proteomes" id="UP000186594"/>
    </source>
</evidence>
<evidence type="ECO:0000256" key="4">
    <source>
        <dbReference type="ARBA" id="ARBA00022970"/>
    </source>
</evidence>
<keyword evidence="6 7" id="KW-0472">Membrane</keyword>
<sequence>MVFASEPARSENYVPVKIDEGSGLQGQLSSRHIQMIAIASAIGTGLFIGTGPVLKNGGPGSLLVAYILIGAAVCLCVLLSCLGEMVVNLPVKGSFTKYAARFIDPALGFALGWQYWFAWTCALPAEMTASAILMQYWTEKVPVAVLITIFLVGVACINFLPVRIYGEAEFISSSIKMISIIGFIILSFVLCAGGGPTHHKHGTEYWRDPGAFKNGFRGIVSALVSAAFAMGGTELVGIAVGESKTPARTMPKAVRAIFFRIVVFYILAIFMVTLLVPSNDRHLNSKGMTNTSPFVIAIRHARIHTLPSIFNAMILICVLSVASSSIYAGSRILVSLSEDGFAPVFLSKTDKQGRPLWALAATTLVGTALSYLNVTDSGTVVFGWFASVTGLAMLLVWATLQLADYELLNTYRVSWYKSKFVFGFGVCLLTVIFQGIVSVWPIPDTDLGPYDNHFRVKTFFANYLGIPVFVIMWATWKVFSRSKIVPVDHIDVTTGRRDFDIIDSEKGRSNWTDFLKRR</sequence>
<keyword evidence="3 7" id="KW-0812">Transmembrane</keyword>
<evidence type="ECO:0000256" key="5">
    <source>
        <dbReference type="ARBA" id="ARBA00022989"/>
    </source>
</evidence>
<dbReference type="Pfam" id="PF00324">
    <property type="entry name" value="AA_permease"/>
    <property type="match status" value="1"/>
</dbReference>
<gene>
    <name evidence="9" type="ORF">NEOLI_001675</name>
</gene>
<feature type="transmembrane region" description="Helical" evidence="7">
    <location>
        <begin position="257"/>
        <end position="276"/>
    </location>
</feature>
<dbReference type="Proteomes" id="UP000186594">
    <property type="component" value="Unassembled WGS sequence"/>
</dbReference>
<evidence type="ECO:0000259" key="8">
    <source>
        <dbReference type="Pfam" id="PF00324"/>
    </source>
</evidence>
<comment type="subcellular location">
    <subcellularLocation>
        <location evidence="1">Membrane</location>
        <topology evidence="1">Multi-pass membrane protein</topology>
    </subcellularLocation>
</comment>
<organism evidence="9 10">
    <name type="scientific">Neolecta irregularis (strain DAH-3)</name>
    <dbReference type="NCBI Taxonomy" id="1198029"/>
    <lineage>
        <taxon>Eukaryota</taxon>
        <taxon>Fungi</taxon>
        <taxon>Dikarya</taxon>
        <taxon>Ascomycota</taxon>
        <taxon>Taphrinomycotina</taxon>
        <taxon>Neolectales</taxon>
        <taxon>Neolectaceae</taxon>
        <taxon>Neolecta</taxon>
    </lineage>
</organism>